<name>G8BWR4_TETPH</name>
<dbReference type="AlphaFoldDB" id="G8BWR4"/>
<evidence type="ECO:0000256" key="2">
    <source>
        <dbReference type="ARBA" id="ARBA00022559"/>
    </source>
</evidence>
<gene>
    <name evidence="5" type="primary">TPHA0H03120</name>
    <name evidence="5" type="ordered locus">TPHA_0H03120</name>
</gene>
<dbReference type="PRINTS" id="PR01011">
    <property type="entry name" value="GLUTPROXDASE"/>
</dbReference>
<keyword evidence="2 4" id="KW-0575">Peroxidase</keyword>
<dbReference type="STRING" id="1071381.G8BWR4"/>
<protein>
    <recommendedName>
        <fullName evidence="4">Glutathione peroxidase</fullName>
    </recommendedName>
</protein>
<accession>G8BWR4</accession>
<evidence type="ECO:0000256" key="4">
    <source>
        <dbReference type="RuleBase" id="RU000499"/>
    </source>
</evidence>
<dbReference type="SUPFAM" id="SSF52833">
    <property type="entry name" value="Thioredoxin-like"/>
    <property type="match status" value="1"/>
</dbReference>
<dbReference type="InterPro" id="IPR036249">
    <property type="entry name" value="Thioredoxin-like_sf"/>
</dbReference>
<dbReference type="RefSeq" id="XP_003686949.1">
    <property type="nucleotide sequence ID" value="XM_003686901.1"/>
</dbReference>
<comment type="similarity">
    <text evidence="1 4">Belongs to the glutathione peroxidase family.</text>
</comment>
<dbReference type="CDD" id="cd00340">
    <property type="entry name" value="GSH_Peroxidase"/>
    <property type="match status" value="1"/>
</dbReference>
<keyword evidence="3 4" id="KW-0560">Oxidoreductase</keyword>
<dbReference type="PANTHER" id="PTHR11592">
    <property type="entry name" value="GLUTATHIONE PEROXIDASE"/>
    <property type="match status" value="1"/>
</dbReference>
<evidence type="ECO:0000313" key="6">
    <source>
        <dbReference type="Proteomes" id="UP000005666"/>
    </source>
</evidence>
<dbReference type="GeneID" id="11533714"/>
<dbReference type="eggNOG" id="KOG1651">
    <property type="taxonomic scope" value="Eukaryota"/>
</dbReference>
<dbReference type="GO" id="GO:0005782">
    <property type="term" value="C:peroxisomal matrix"/>
    <property type="evidence" value="ECO:0007669"/>
    <property type="project" value="EnsemblFungi"/>
</dbReference>
<organism evidence="5 6">
    <name type="scientific">Tetrapisispora phaffii (strain ATCC 24235 / CBS 4417 / NBRC 1672 / NRRL Y-8282 / UCD 70-5)</name>
    <name type="common">Yeast</name>
    <name type="synonym">Fabospora phaffii</name>
    <dbReference type="NCBI Taxonomy" id="1071381"/>
    <lineage>
        <taxon>Eukaryota</taxon>
        <taxon>Fungi</taxon>
        <taxon>Dikarya</taxon>
        <taxon>Ascomycota</taxon>
        <taxon>Saccharomycotina</taxon>
        <taxon>Saccharomycetes</taxon>
        <taxon>Saccharomycetales</taxon>
        <taxon>Saccharomycetaceae</taxon>
        <taxon>Tetrapisispora</taxon>
    </lineage>
</organism>
<sequence>MSFYELSAVDINGEKFSFETLKGKVVLIVNMSSQSGLDPQCKELNNLYRRFKESNFVIIGFISDQLINESIMNQPSSPSNVIDEVTSNLMSPSCNVEFLIMDNIDVNGPNTDPVFKFLKERKKDSAGFQGIKWNFAKFLIDSNGNVVKRFHHIFHLRQCTKMSKHYYKVKFTNAAFIQASYIYQLLFIIKTFRLLEN</sequence>
<dbReference type="Pfam" id="PF00255">
    <property type="entry name" value="GSHPx"/>
    <property type="match status" value="1"/>
</dbReference>
<dbReference type="PROSITE" id="PS51355">
    <property type="entry name" value="GLUTATHIONE_PEROXID_3"/>
    <property type="match status" value="1"/>
</dbReference>
<dbReference type="KEGG" id="tpf:TPHA_0H03120"/>
<dbReference type="Gene3D" id="3.40.30.10">
    <property type="entry name" value="Glutaredoxin"/>
    <property type="match status" value="1"/>
</dbReference>
<reference evidence="5 6" key="1">
    <citation type="journal article" date="2011" name="Proc. Natl. Acad. Sci. U.S.A.">
        <title>Evolutionary erosion of yeast sex chromosomes by mating-type switching accidents.</title>
        <authorList>
            <person name="Gordon J.L."/>
            <person name="Armisen D."/>
            <person name="Proux-Wera E."/>
            <person name="Oheigeartaigh S.S."/>
            <person name="Byrne K.P."/>
            <person name="Wolfe K.H."/>
        </authorList>
    </citation>
    <scope>NUCLEOTIDE SEQUENCE [LARGE SCALE GENOMIC DNA]</scope>
    <source>
        <strain evidence="6">ATCC 24235 / CBS 4417 / NBRC 1672 / NRRL Y-8282 / UCD 70-5</strain>
    </source>
</reference>
<dbReference type="PIRSF" id="PIRSF000303">
    <property type="entry name" value="Glutathion_perox"/>
    <property type="match status" value="1"/>
</dbReference>
<dbReference type="GO" id="GO:0007031">
    <property type="term" value="P:peroxisome organization"/>
    <property type="evidence" value="ECO:0007669"/>
    <property type="project" value="EnsemblFungi"/>
</dbReference>
<dbReference type="GO" id="GO:0047066">
    <property type="term" value="F:phospholipid-hydroperoxide glutathione peroxidase activity"/>
    <property type="evidence" value="ECO:0007669"/>
    <property type="project" value="EnsemblFungi"/>
</dbReference>
<dbReference type="PANTHER" id="PTHR11592:SF78">
    <property type="entry name" value="GLUTATHIONE PEROXIDASE"/>
    <property type="match status" value="1"/>
</dbReference>
<dbReference type="EMBL" id="HE612863">
    <property type="protein sequence ID" value="CCE64515.1"/>
    <property type="molecule type" value="Genomic_DNA"/>
</dbReference>
<proteinExistence type="inferred from homology"/>
<evidence type="ECO:0000313" key="5">
    <source>
        <dbReference type="EMBL" id="CCE64515.1"/>
    </source>
</evidence>
<dbReference type="OMA" id="INESIMN"/>
<evidence type="ECO:0000256" key="3">
    <source>
        <dbReference type="ARBA" id="ARBA00023002"/>
    </source>
</evidence>
<dbReference type="OrthoDB" id="446890at2759"/>
<dbReference type="GO" id="GO:0034599">
    <property type="term" value="P:cellular response to oxidative stress"/>
    <property type="evidence" value="ECO:0007669"/>
    <property type="project" value="TreeGrafter"/>
</dbReference>
<keyword evidence="6" id="KW-1185">Reference proteome</keyword>
<evidence type="ECO:0000256" key="1">
    <source>
        <dbReference type="ARBA" id="ARBA00006926"/>
    </source>
</evidence>
<dbReference type="HOGENOM" id="CLU_029507_3_2_1"/>
<dbReference type="GO" id="GO:0004602">
    <property type="term" value="F:glutathione peroxidase activity"/>
    <property type="evidence" value="ECO:0007669"/>
    <property type="project" value="EnsemblFungi"/>
</dbReference>
<dbReference type="Proteomes" id="UP000005666">
    <property type="component" value="Chromosome 8"/>
</dbReference>
<dbReference type="InterPro" id="IPR000889">
    <property type="entry name" value="Glutathione_peroxidase"/>
</dbReference>